<reference evidence="1 2" key="1">
    <citation type="submission" date="2024-01" db="EMBL/GenBank/DDBJ databases">
        <title>The genomes of 5 underutilized Papilionoideae crops provide insights into root nodulation and disease resistanc.</title>
        <authorList>
            <person name="Jiang F."/>
        </authorList>
    </citation>
    <scope>NUCLEOTIDE SEQUENCE [LARGE SCALE GENOMIC DNA]</scope>
    <source>
        <strain evidence="1">DUOXIRENSHENG_FW03</strain>
        <tissue evidence="1">Leaves</tissue>
    </source>
</reference>
<evidence type="ECO:0000313" key="1">
    <source>
        <dbReference type="EMBL" id="KAK7406445.1"/>
    </source>
</evidence>
<evidence type="ECO:0000313" key="2">
    <source>
        <dbReference type="Proteomes" id="UP001386955"/>
    </source>
</evidence>
<name>A0AAN9SX73_PSOTE</name>
<keyword evidence="2" id="KW-1185">Reference proteome</keyword>
<proteinExistence type="predicted"/>
<dbReference type="EMBL" id="JAYMYS010000002">
    <property type="protein sequence ID" value="KAK7406445.1"/>
    <property type="molecule type" value="Genomic_DNA"/>
</dbReference>
<accession>A0AAN9SX73</accession>
<dbReference type="AlphaFoldDB" id="A0AAN9SX73"/>
<gene>
    <name evidence="1" type="ORF">VNO78_08071</name>
</gene>
<sequence length="117" mass="13014">MSFALARLEHAIVAAQWQGYTWQLSRPGWTNSIVKGLVYAGVGQVISLVEELLAYVVAVPVPIQDQFDTAKAQFTSRVRSKDRKLLQSIGMKKWNLMMIGDGMDATIISGNWNVTDD</sequence>
<dbReference type="Proteomes" id="UP001386955">
    <property type="component" value="Unassembled WGS sequence"/>
</dbReference>
<comment type="caution">
    <text evidence="1">The sequence shown here is derived from an EMBL/GenBank/DDBJ whole genome shotgun (WGS) entry which is preliminary data.</text>
</comment>
<organism evidence="1 2">
    <name type="scientific">Psophocarpus tetragonolobus</name>
    <name type="common">Winged bean</name>
    <name type="synonym">Dolichos tetragonolobus</name>
    <dbReference type="NCBI Taxonomy" id="3891"/>
    <lineage>
        <taxon>Eukaryota</taxon>
        <taxon>Viridiplantae</taxon>
        <taxon>Streptophyta</taxon>
        <taxon>Embryophyta</taxon>
        <taxon>Tracheophyta</taxon>
        <taxon>Spermatophyta</taxon>
        <taxon>Magnoliopsida</taxon>
        <taxon>eudicotyledons</taxon>
        <taxon>Gunneridae</taxon>
        <taxon>Pentapetalae</taxon>
        <taxon>rosids</taxon>
        <taxon>fabids</taxon>
        <taxon>Fabales</taxon>
        <taxon>Fabaceae</taxon>
        <taxon>Papilionoideae</taxon>
        <taxon>50 kb inversion clade</taxon>
        <taxon>NPAAA clade</taxon>
        <taxon>indigoferoid/millettioid clade</taxon>
        <taxon>Phaseoleae</taxon>
        <taxon>Psophocarpus</taxon>
    </lineage>
</organism>
<protein>
    <submittedName>
        <fullName evidence="1">Uncharacterized protein</fullName>
    </submittedName>
</protein>